<organism evidence="1">
    <name type="scientific">marine sediment metagenome</name>
    <dbReference type="NCBI Taxonomy" id="412755"/>
    <lineage>
        <taxon>unclassified sequences</taxon>
        <taxon>metagenomes</taxon>
        <taxon>ecological metagenomes</taxon>
    </lineage>
</organism>
<reference evidence="1" key="1">
    <citation type="journal article" date="2014" name="Front. Microbiol.">
        <title>High frequency of phylogenetically diverse reductive dehalogenase-homologous genes in deep subseafloor sedimentary metagenomes.</title>
        <authorList>
            <person name="Kawai M."/>
            <person name="Futagami T."/>
            <person name="Toyoda A."/>
            <person name="Takaki Y."/>
            <person name="Nishi S."/>
            <person name="Hori S."/>
            <person name="Arai W."/>
            <person name="Tsubouchi T."/>
            <person name="Morono Y."/>
            <person name="Uchiyama I."/>
            <person name="Ito T."/>
            <person name="Fujiyama A."/>
            <person name="Inagaki F."/>
            <person name="Takami H."/>
        </authorList>
    </citation>
    <scope>NUCLEOTIDE SEQUENCE</scope>
    <source>
        <strain evidence="1">Expedition CK06-06</strain>
    </source>
</reference>
<dbReference type="EMBL" id="BARW01041535">
    <property type="protein sequence ID" value="GAJ16767.1"/>
    <property type="molecule type" value="Genomic_DNA"/>
</dbReference>
<proteinExistence type="predicted"/>
<evidence type="ECO:0000313" key="1">
    <source>
        <dbReference type="EMBL" id="GAJ16767.1"/>
    </source>
</evidence>
<name>X1VFJ2_9ZZZZ</name>
<dbReference type="AlphaFoldDB" id="X1VFJ2"/>
<comment type="caution">
    <text evidence="1">The sequence shown here is derived from an EMBL/GenBank/DDBJ whole genome shotgun (WGS) entry which is preliminary data.</text>
</comment>
<accession>X1VFJ2</accession>
<gene>
    <name evidence="1" type="ORF">S12H4_62134</name>
</gene>
<protein>
    <submittedName>
        <fullName evidence="1">Uncharacterized protein</fullName>
    </submittedName>
</protein>
<feature type="non-terminal residue" evidence="1">
    <location>
        <position position="1"/>
    </location>
</feature>
<sequence length="51" mass="5944">PRIVEIIMVMAIKKEVKGCLKEKPRLSSPTTWARQLDDIHAIIQHKQYTTK</sequence>